<dbReference type="RefSeq" id="XP_007863541.1">
    <property type="nucleotide sequence ID" value="XM_007865350.1"/>
</dbReference>
<evidence type="ECO:0000313" key="2">
    <source>
        <dbReference type="Proteomes" id="UP000030669"/>
    </source>
</evidence>
<accession>S7RUC8</accession>
<proteinExistence type="predicted"/>
<name>S7RUC8_GLOTA</name>
<dbReference type="GeneID" id="19301444"/>
<dbReference type="HOGENOM" id="CLU_1885979_0_0_1"/>
<organism evidence="1 2">
    <name type="scientific">Gloeophyllum trabeum (strain ATCC 11539 / FP-39264 / Madison 617)</name>
    <name type="common">Brown rot fungus</name>
    <dbReference type="NCBI Taxonomy" id="670483"/>
    <lineage>
        <taxon>Eukaryota</taxon>
        <taxon>Fungi</taxon>
        <taxon>Dikarya</taxon>
        <taxon>Basidiomycota</taxon>
        <taxon>Agaricomycotina</taxon>
        <taxon>Agaricomycetes</taxon>
        <taxon>Gloeophyllales</taxon>
        <taxon>Gloeophyllaceae</taxon>
        <taxon>Gloeophyllum</taxon>
    </lineage>
</organism>
<dbReference type="Proteomes" id="UP000030669">
    <property type="component" value="Unassembled WGS sequence"/>
</dbReference>
<keyword evidence="2" id="KW-1185">Reference proteome</keyword>
<dbReference type="AlphaFoldDB" id="S7RUC8"/>
<sequence>MSSMRRPEPLLPSFTLVLNQAPYPPPLIYGSSPSERVGYVSYASSQQIPLQDPSLPTINFHDENMPFFPTLAWTEPPELEKETMNLQAALQQDGGIEEASHLKRLRFSALVVDLALRVRRRCMSVFSSKSKARAC</sequence>
<evidence type="ECO:0000313" key="1">
    <source>
        <dbReference type="EMBL" id="EPQ58335.1"/>
    </source>
</evidence>
<protein>
    <submittedName>
        <fullName evidence="1">Uncharacterized protein</fullName>
    </submittedName>
</protein>
<reference evidence="1 2" key="1">
    <citation type="journal article" date="2012" name="Science">
        <title>The Paleozoic origin of enzymatic lignin decomposition reconstructed from 31 fungal genomes.</title>
        <authorList>
            <person name="Floudas D."/>
            <person name="Binder M."/>
            <person name="Riley R."/>
            <person name="Barry K."/>
            <person name="Blanchette R.A."/>
            <person name="Henrissat B."/>
            <person name="Martinez A.T."/>
            <person name="Otillar R."/>
            <person name="Spatafora J.W."/>
            <person name="Yadav J.S."/>
            <person name="Aerts A."/>
            <person name="Benoit I."/>
            <person name="Boyd A."/>
            <person name="Carlson A."/>
            <person name="Copeland A."/>
            <person name="Coutinho P.M."/>
            <person name="de Vries R.P."/>
            <person name="Ferreira P."/>
            <person name="Findley K."/>
            <person name="Foster B."/>
            <person name="Gaskell J."/>
            <person name="Glotzer D."/>
            <person name="Gorecki P."/>
            <person name="Heitman J."/>
            <person name="Hesse C."/>
            <person name="Hori C."/>
            <person name="Igarashi K."/>
            <person name="Jurgens J.A."/>
            <person name="Kallen N."/>
            <person name="Kersten P."/>
            <person name="Kohler A."/>
            <person name="Kuees U."/>
            <person name="Kumar T.K.A."/>
            <person name="Kuo A."/>
            <person name="LaButti K."/>
            <person name="Larrondo L.F."/>
            <person name="Lindquist E."/>
            <person name="Ling A."/>
            <person name="Lombard V."/>
            <person name="Lucas S."/>
            <person name="Lundell T."/>
            <person name="Martin R."/>
            <person name="McLaughlin D.J."/>
            <person name="Morgenstern I."/>
            <person name="Morin E."/>
            <person name="Murat C."/>
            <person name="Nagy L.G."/>
            <person name="Nolan M."/>
            <person name="Ohm R.A."/>
            <person name="Patyshakuliyeva A."/>
            <person name="Rokas A."/>
            <person name="Ruiz-Duenas F.J."/>
            <person name="Sabat G."/>
            <person name="Salamov A."/>
            <person name="Samejima M."/>
            <person name="Schmutz J."/>
            <person name="Slot J.C."/>
            <person name="St John F."/>
            <person name="Stenlid J."/>
            <person name="Sun H."/>
            <person name="Sun S."/>
            <person name="Syed K."/>
            <person name="Tsang A."/>
            <person name="Wiebenga A."/>
            <person name="Young D."/>
            <person name="Pisabarro A."/>
            <person name="Eastwood D.C."/>
            <person name="Martin F."/>
            <person name="Cullen D."/>
            <person name="Grigoriev I.V."/>
            <person name="Hibbett D.S."/>
        </authorList>
    </citation>
    <scope>NUCLEOTIDE SEQUENCE [LARGE SCALE GENOMIC DNA]</scope>
    <source>
        <strain evidence="1 2">ATCC 11539</strain>
    </source>
</reference>
<dbReference type="KEGG" id="gtr:GLOTRDRAFT_126828"/>
<dbReference type="EMBL" id="KB469298">
    <property type="protein sequence ID" value="EPQ58335.1"/>
    <property type="molecule type" value="Genomic_DNA"/>
</dbReference>
<gene>
    <name evidence="1" type="ORF">GLOTRDRAFT_126828</name>
</gene>